<dbReference type="InterPro" id="IPR029039">
    <property type="entry name" value="Flavoprotein-like_sf"/>
</dbReference>
<organism evidence="1 2">
    <name type="scientific">Clostridium weizhouense</name>
    <dbReference type="NCBI Taxonomy" id="2859781"/>
    <lineage>
        <taxon>Bacteria</taxon>
        <taxon>Bacillati</taxon>
        <taxon>Bacillota</taxon>
        <taxon>Clostridia</taxon>
        <taxon>Eubacteriales</taxon>
        <taxon>Clostridiaceae</taxon>
        <taxon>Clostridium</taxon>
    </lineage>
</organism>
<dbReference type="EMBL" id="JAHXPT010000003">
    <property type="protein sequence ID" value="MBW6409660.1"/>
    <property type="molecule type" value="Genomic_DNA"/>
</dbReference>
<evidence type="ECO:0000313" key="2">
    <source>
        <dbReference type="Proteomes" id="UP001519921"/>
    </source>
</evidence>
<proteinExistence type="predicted"/>
<reference evidence="1 2" key="1">
    <citation type="submission" date="2021-07" db="EMBL/GenBank/DDBJ databases">
        <title>Clostridium weizhouense sp. nov., an anaerobic bacterium isolated from activated sludge of Petroleum wastewater.</title>
        <authorList>
            <person name="Li Q."/>
        </authorList>
    </citation>
    <scope>NUCLEOTIDE SEQUENCE [LARGE SCALE GENOMIC DNA]</scope>
    <source>
        <strain evidence="1 2">YB-6</strain>
    </source>
</reference>
<sequence>MIYYFSGTGNSKWVAKQVGDKLNYEVINIIDINRNEKKLVRKGEVVGFIFPIIDISNMLEYNYFIDNEYQYLKL</sequence>
<name>A0ABS7ALX2_9CLOT</name>
<dbReference type="RefSeq" id="WP_219778707.1">
    <property type="nucleotide sequence ID" value="NZ_JAHXPT010000003.1"/>
</dbReference>
<gene>
    <name evidence="1" type="ORF">KYD98_06110</name>
</gene>
<evidence type="ECO:0008006" key="3">
    <source>
        <dbReference type="Google" id="ProtNLM"/>
    </source>
</evidence>
<comment type="caution">
    <text evidence="1">The sequence shown here is derived from an EMBL/GenBank/DDBJ whole genome shotgun (WGS) entry which is preliminary data.</text>
</comment>
<dbReference type="SUPFAM" id="SSF52218">
    <property type="entry name" value="Flavoproteins"/>
    <property type="match status" value="1"/>
</dbReference>
<dbReference type="Proteomes" id="UP001519921">
    <property type="component" value="Unassembled WGS sequence"/>
</dbReference>
<evidence type="ECO:0000313" key="1">
    <source>
        <dbReference type="EMBL" id="MBW6409660.1"/>
    </source>
</evidence>
<protein>
    <recommendedName>
        <fullName evidence="3">Flavodoxin domain-containing protein</fullName>
    </recommendedName>
</protein>
<keyword evidence="2" id="KW-1185">Reference proteome</keyword>
<accession>A0ABS7ALX2</accession>
<dbReference type="Gene3D" id="3.40.50.360">
    <property type="match status" value="1"/>
</dbReference>